<feature type="compositionally biased region" description="Polar residues" evidence="1">
    <location>
        <begin position="108"/>
        <end position="127"/>
    </location>
</feature>
<reference evidence="3" key="1">
    <citation type="submission" date="2020-09" db="EMBL/GenBank/DDBJ databases">
        <authorList>
            <person name="Kim M.K."/>
        </authorList>
    </citation>
    <scope>NUCLEOTIDE SEQUENCE</scope>
    <source>
        <strain evidence="3">BT664</strain>
    </source>
</reference>
<proteinExistence type="predicted"/>
<dbReference type="PROSITE" id="PS51257">
    <property type="entry name" value="PROKAR_LIPOPROTEIN"/>
    <property type="match status" value="1"/>
</dbReference>
<keyword evidence="4" id="KW-1185">Reference proteome</keyword>
<feature type="signal peptide" evidence="2">
    <location>
        <begin position="1"/>
        <end position="18"/>
    </location>
</feature>
<organism evidence="3 4">
    <name type="scientific">Hymenobacter montanus</name>
    <dbReference type="NCBI Taxonomy" id="2771359"/>
    <lineage>
        <taxon>Bacteria</taxon>
        <taxon>Pseudomonadati</taxon>
        <taxon>Bacteroidota</taxon>
        <taxon>Cytophagia</taxon>
        <taxon>Cytophagales</taxon>
        <taxon>Hymenobacteraceae</taxon>
        <taxon>Hymenobacter</taxon>
    </lineage>
</organism>
<evidence type="ECO:0000313" key="4">
    <source>
        <dbReference type="Proteomes" id="UP000612233"/>
    </source>
</evidence>
<dbReference type="AlphaFoldDB" id="A0A927BGB3"/>
<evidence type="ECO:0000313" key="3">
    <source>
        <dbReference type="EMBL" id="MBD2769529.1"/>
    </source>
</evidence>
<evidence type="ECO:0000256" key="1">
    <source>
        <dbReference type="SAM" id="MobiDB-lite"/>
    </source>
</evidence>
<comment type="caution">
    <text evidence="3">The sequence shown here is derived from an EMBL/GenBank/DDBJ whole genome shotgun (WGS) entry which is preliminary data.</text>
</comment>
<dbReference type="EMBL" id="JACXAD010000020">
    <property type="protein sequence ID" value="MBD2769529.1"/>
    <property type="molecule type" value="Genomic_DNA"/>
</dbReference>
<dbReference type="RefSeq" id="WP_191006337.1">
    <property type="nucleotide sequence ID" value="NZ_JACXAD010000020.1"/>
</dbReference>
<gene>
    <name evidence="3" type="ORF">IC235_16700</name>
</gene>
<dbReference type="Proteomes" id="UP000612233">
    <property type="component" value="Unassembled WGS sequence"/>
</dbReference>
<keyword evidence="2" id="KW-0732">Signal</keyword>
<protein>
    <recommendedName>
        <fullName evidence="5">DUF4124 domain-containing protein</fullName>
    </recommendedName>
</protein>
<evidence type="ECO:0008006" key="5">
    <source>
        <dbReference type="Google" id="ProtNLM"/>
    </source>
</evidence>
<feature type="chain" id="PRO_5036812184" description="DUF4124 domain-containing protein" evidence="2">
    <location>
        <begin position="19"/>
        <end position="127"/>
    </location>
</feature>
<feature type="region of interest" description="Disordered" evidence="1">
    <location>
        <begin position="83"/>
        <end position="127"/>
    </location>
</feature>
<feature type="compositionally biased region" description="Polar residues" evidence="1">
    <location>
        <begin position="83"/>
        <end position="100"/>
    </location>
</feature>
<accession>A0A927BGB3</accession>
<sequence length="127" mass="13319">MKLSSRSVLALLLGPALAAAVSSCDYRWSPGKNPQYQHGFVYPPPAWRSFDVNRDSINYKQRVELPGGVGSAAALKKGTVQDQLNSAPAGKSTASPQAASGTLAAPDKSTNGVGNQNDQQQPKSPPQ</sequence>
<name>A0A927BGB3_9BACT</name>
<evidence type="ECO:0000256" key="2">
    <source>
        <dbReference type="SAM" id="SignalP"/>
    </source>
</evidence>